<organism evidence="11">
    <name type="scientific">Timema cristinae</name>
    <name type="common">Walking stick</name>
    <dbReference type="NCBI Taxonomy" id="61476"/>
    <lineage>
        <taxon>Eukaryota</taxon>
        <taxon>Metazoa</taxon>
        <taxon>Ecdysozoa</taxon>
        <taxon>Arthropoda</taxon>
        <taxon>Hexapoda</taxon>
        <taxon>Insecta</taxon>
        <taxon>Pterygota</taxon>
        <taxon>Neoptera</taxon>
        <taxon>Polyneoptera</taxon>
        <taxon>Phasmatodea</taxon>
        <taxon>Timematodea</taxon>
        <taxon>Timematoidea</taxon>
        <taxon>Timematidae</taxon>
        <taxon>Timema</taxon>
    </lineage>
</organism>
<evidence type="ECO:0000256" key="4">
    <source>
        <dbReference type="ARBA" id="ARBA00022490"/>
    </source>
</evidence>
<comment type="subcellular location">
    <subcellularLocation>
        <location evidence="1">Cytoplasm</location>
        <location evidence="1">Cytoskeleton</location>
    </subcellularLocation>
</comment>
<protein>
    <recommendedName>
        <fullName evidence="10">PH domain-containing protein</fullName>
    </recommendedName>
</protein>
<dbReference type="FunFam" id="1.20.58.60:FF:000018">
    <property type="entry name" value="Spectrin beta chain"/>
    <property type="match status" value="1"/>
</dbReference>
<evidence type="ECO:0000256" key="5">
    <source>
        <dbReference type="ARBA" id="ARBA00022737"/>
    </source>
</evidence>
<evidence type="ECO:0000256" key="2">
    <source>
        <dbReference type="ARBA" id="ARBA00006826"/>
    </source>
</evidence>
<dbReference type="FunFam" id="2.30.29.30:FF:000024">
    <property type="entry name" value="Spectrin beta chain"/>
    <property type="match status" value="1"/>
</dbReference>
<dbReference type="Gene3D" id="2.30.29.30">
    <property type="entry name" value="Pleckstrin-homology domain (PH domain)/Phosphotyrosine-binding domain (PTB)"/>
    <property type="match status" value="1"/>
</dbReference>
<reference evidence="11" key="1">
    <citation type="submission" date="2020-11" db="EMBL/GenBank/DDBJ databases">
        <authorList>
            <person name="Tran Van P."/>
        </authorList>
    </citation>
    <scope>NUCLEOTIDE SEQUENCE</scope>
</reference>
<dbReference type="InterPro" id="IPR001605">
    <property type="entry name" value="PH_dom-spectrin-type"/>
</dbReference>
<feature type="compositionally biased region" description="Low complexity" evidence="9">
    <location>
        <begin position="1112"/>
        <end position="1129"/>
    </location>
</feature>
<dbReference type="Gene3D" id="1.20.58.60">
    <property type="match status" value="4"/>
</dbReference>
<evidence type="ECO:0000256" key="1">
    <source>
        <dbReference type="ARBA" id="ARBA00004245"/>
    </source>
</evidence>
<feature type="compositionally biased region" description="Polar residues" evidence="9">
    <location>
        <begin position="1079"/>
        <end position="1103"/>
    </location>
</feature>
<keyword evidence="4" id="KW-0963">Cytoplasm</keyword>
<feature type="region of interest" description="Disordered" evidence="9">
    <location>
        <begin position="1004"/>
        <end position="1204"/>
    </location>
</feature>
<dbReference type="GO" id="GO:0005856">
    <property type="term" value="C:cytoskeleton"/>
    <property type="evidence" value="ECO:0007669"/>
    <property type="project" value="UniProtKB-SubCell"/>
</dbReference>
<evidence type="ECO:0000256" key="9">
    <source>
        <dbReference type="SAM" id="MobiDB-lite"/>
    </source>
</evidence>
<dbReference type="InterPro" id="IPR011993">
    <property type="entry name" value="PH-like_dom_sf"/>
</dbReference>
<dbReference type="FunFam" id="1.20.58.60:FF:000340">
    <property type="entry name" value="Spectrin beta chain"/>
    <property type="match status" value="1"/>
</dbReference>
<dbReference type="PROSITE" id="PS50003">
    <property type="entry name" value="PH_DOMAIN"/>
    <property type="match status" value="1"/>
</dbReference>
<gene>
    <name evidence="11" type="ORF">TCEB3V08_LOCUS6576</name>
</gene>
<evidence type="ECO:0000259" key="10">
    <source>
        <dbReference type="PROSITE" id="PS50003"/>
    </source>
</evidence>
<dbReference type="CDD" id="cd00176">
    <property type="entry name" value="SPEC"/>
    <property type="match status" value="2"/>
</dbReference>
<evidence type="ECO:0000256" key="8">
    <source>
        <dbReference type="SAM" id="Coils"/>
    </source>
</evidence>
<keyword evidence="5" id="KW-0677">Repeat</keyword>
<dbReference type="SUPFAM" id="SSF50729">
    <property type="entry name" value="PH domain-like"/>
    <property type="match status" value="1"/>
</dbReference>
<keyword evidence="8" id="KW-0175">Coiled coil</keyword>
<dbReference type="GO" id="GO:0051693">
    <property type="term" value="P:actin filament capping"/>
    <property type="evidence" value="ECO:0007669"/>
    <property type="project" value="UniProtKB-KW"/>
</dbReference>
<accession>A0A7R9GYX7</accession>
<evidence type="ECO:0000313" key="11">
    <source>
        <dbReference type="EMBL" id="CAD7402590.1"/>
    </source>
</evidence>
<feature type="compositionally biased region" description="Basic and acidic residues" evidence="9">
    <location>
        <begin position="1004"/>
        <end position="1025"/>
    </location>
</feature>
<dbReference type="Pfam" id="PF00435">
    <property type="entry name" value="Spectrin"/>
    <property type="match status" value="5"/>
</dbReference>
<feature type="region of interest" description="Disordered" evidence="9">
    <location>
        <begin position="912"/>
        <end position="934"/>
    </location>
</feature>
<dbReference type="PANTHER" id="PTHR11915">
    <property type="entry name" value="SPECTRIN/FILAMIN RELATED CYTOSKELETAL PROTEIN"/>
    <property type="match status" value="1"/>
</dbReference>
<dbReference type="FunFam" id="1.20.58.60:FF:000011">
    <property type="entry name" value="Spectrin beta chain"/>
    <property type="match status" value="1"/>
</dbReference>
<feature type="region of interest" description="Disordered" evidence="9">
    <location>
        <begin position="1307"/>
        <end position="1341"/>
    </location>
</feature>
<evidence type="ECO:0000256" key="6">
    <source>
        <dbReference type="ARBA" id="ARBA00023203"/>
    </source>
</evidence>
<proteinExistence type="inferred from homology"/>
<keyword evidence="7" id="KW-0206">Cytoskeleton</keyword>
<dbReference type="GO" id="GO:0005737">
    <property type="term" value="C:cytoplasm"/>
    <property type="evidence" value="ECO:0007669"/>
    <property type="project" value="UniProtKB-ARBA"/>
</dbReference>
<dbReference type="InterPro" id="IPR018159">
    <property type="entry name" value="Spectrin/alpha-actinin"/>
</dbReference>
<dbReference type="SMART" id="SM00150">
    <property type="entry name" value="SPEC"/>
    <property type="match status" value="6"/>
</dbReference>
<keyword evidence="3" id="KW-0117">Actin capping</keyword>
<dbReference type="GO" id="GO:0016020">
    <property type="term" value="C:membrane"/>
    <property type="evidence" value="ECO:0007669"/>
    <property type="project" value="UniProtKB-ARBA"/>
</dbReference>
<keyword evidence="6" id="KW-0009">Actin-binding</keyword>
<feature type="coiled-coil region" evidence="8">
    <location>
        <begin position="449"/>
        <end position="483"/>
    </location>
</feature>
<dbReference type="SUPFAM" id="SSF46966">
    <property type="entry name" value="Spectrin repeat"/>
    <property type="match status" value="6"/>
</dbReference>
<evidence type="ECO:0000256" key="7">
    <source>
        <dbReference type="ARBA" id="ARBA00023212"/>
    </source>
</evidence>
<dbReference type="GO" id="GO:0005543">
    <property type="term" value="F:phospholipid binding"/>
    <property type="evidence" value="ECO:0007669"/>
    <property type="project" value="InterPro"/>
</dbReference>
<dbReference type="InterPro" id="IPR001849">
    <property type="entry name" value="PH_domain"/>
</dbReference>
<feature type="compositionally biased region" description="Basic and acidic residues" evidence="9">
    <location>
        <begin position="1063"/>
        <end position="1075"/>
    </location>
</feature>
<dbReference type="EMBL" id="OC318588">
    <property type="protein sequence ID" value="CAD7402590.1"/>
    <property type="molecule type" value="Genomic_DNA"/>
</dbReference>
<name>A0A7R9GYX7_TIMCR</name>
<dbReference type="GO" id="GO:0003779">
    <property type="term" value="F:actin binding"/>
    <property type="evidence" value="ECO:0007669"/>
    <property type="project" value="UniProtKB-KW"/>
</dbReference>
<dbReference type="SMART" id="SM00233">
    <property type="entry name" value="PH"/>
    <property type="match status" value="1"/>
</dbReference>
<dbReference type="InterPro" id="IPR041681">
    <property type="entry name" value="PH_9"/>
</dbReference>
<dbReference type="CDD" id="cd10571">
    <property type="entry name" value="PH_beta_spectrin"/>
    <property type="match status" value="1"/>
</dbReference>
<feature type="region of interest" description="Disordered" evidence="9">
    <location>
        <begin position="977"/>
        <end position="996"/>
    </location>
</feature>
<feature type="domain" description="PH" evidence="10">
    <location>
        <begin position="1195"/>
        <end position="1307"/>
    </location>
</feature>
<dbReference type="Pfam" id="PF15410">
    <property type="entry name" value="PH_9"/>
    <property type="match status" value="1"/>
</dbReference>
<feature type="compositionally biased region" description="Basic residues" evidence="9">
    <location>
        <begin position="1148"/>
        <end position="1163"/>
    </location>
</feature>
<evidence type="ECO:0000256" key="3">
    <source>
        <dbReference type="ARBA" id="ARBA00022467"/>
    </source>
</evidence>
<sequence length="1341" mass="152509">MIETQMAVKARQVSELEKQAEYIQKTAPEKIEPIIYKKTQVEERFQQLKAPLLDRQRQLEKKKEAFQMIETQMAVKARQVSELEKQAEYIQKTAPEKIEPIIYKKTQVEERFQQLKAPLLDRQRQLEKKKEAFQFRRDVEDEKLWIAEKLPQANSTEYGNSLFNVNTLKKKNQSLRTEIDNHETRINLVCGNGQKLIEEGHEDSAEFTERIDDLLDKWGHLKDSVENRHNRLLQSEKAQQVSNQPPDHDQISVKQSQVDKLYAGLKDLAGERRAKLDEALQLFMLNREVDDLEQWIAERELVAASHELGQDYDHVTLLWERFKEFARDTEAIGSERVAAVNGIADQLIGASHSDSATIAEWKDGLNEAWQDLLELIETRTQVRIKATSPLIVTRLSACKLRLTNTLCHQMLAASRELHKFFHDCKDVLSRILEKQQIMSDELGRDAGSVSTLQRKHQNFLQDLQTLQSQVQQIQDESAKLQASYAGDKAKEITNRETEVMNAWAQLQALCDGRRQKLADTGDLFKFFNMVRTLMLWMDDVVRQMNTSEKPRDVSGVELLMNNHQSLKAEIDAREDNFTACISLGKELLSRNHYASSEIKEKLLSLTNQRNSLLHRWEERWENLQLILEVYQFARDAAVAEAWLIAQDPYLMSQELGHTIDEVENLIKKHEAFEKSAAAQEERFSALERLTTHERQIKGYSGDGYLTLLPLPPLHKGPLEILPPAPPKGYSDGPVLSPTPKRSHRTDEHIIQTILLDSERFYNPNRRKYRREMTSTGTKLIYPPSVKHVGKKGGRKRIRSFLWSSDWGHRSEMPSPGDKYTDSPVFKKVELKGQASQPICEHPSPEFGVSHKHSKPFNSAENHNYVVNSPEVAPYGDLPTLQLEELVVLNSQISALTRDLSTSDTSQVGLARSHPLLSESIHKDPSPAGGEDTTVLAGSRLAEKSRMMFKINLSEFESSGESSSSVFSDVMFGSSISGSWSSQDGDQRSLPRLSNVAGSVDTAEYELKELKRRQEEEERRRQEELAAKQTPPPSSPEEQPSDRNYFILRADGEGSPVAEQVHVNGEKDGETREASRKPSTKISASAERPTSQEAHVPTETSVRQDTLRERPTARLSTPLSSSTLPATLVPKRGVRESPSPSSTLERKKDRSRSKSPFRSFRWKKSGGAPKSPGSRSAGTAHSDDEDTEGHSPVGDEDQFEGSLIRKHEWESTTKKATNRSWDKIYVVLRNNLLMFYKDQKSYKAAPEAYYKNESPVDLRGGSTQVATDYTKKRHVFRIKLANGAEFLFQAKDDEEMAQWTSRVAVQCDLEGSGGPSRSQTLPASGDRKDEPKRRSFFTLKKK</sequence>
<dbReference type="PRINTS" id="PR00683">
    <property type="entry name" value="SPECTRINPH"/>
</dbReference>
<dbReference type="InterPro" id="IPR002017">
    <property type="entry name" value="Spectrin_repeat"/>
</dbReference>
<comment type="similarity">
    <text evidence="2">Belongs to the spectrin family.</text>
</comment>